<proteinExistence type="predicted"/>
<keyword evidence="2" id="KW-1185">Reference proteome</keyword>
<dbReference type="EMBL" id="JAKZEL010000003">
    <property type="protein sequence ID" value="KAI4545437.1"/>
    <property type="molecule type" value="Genomic_DNA"/>
</dbReference>
<accession>A0AAD4UIU3</accession>
<evidence type="ECO:0000313" key="1">
    <source>
        <dbReference type="EMBL" id="KAI4545437.1"/>
    </source>
</evidence>
<evidence type="ECO:0000313" key="2">
    <source>
        <dbReference type="Proteomes" id="UP001214576"/>
    </source>
</evidence>
<organism evidence="1 2">
    <name type="scientific">Ovis ammon polii</name>
    <dbReference type="NCBI Taxonomy" id="230172"/>
    <lineage>
        <taxon>Eukaryota</taxon>
        <taxon>Metazoa</taxon>
        <taxon>Chordata</taxon>
        <taxon>Craniata</taxon>
        <taxon>Vertebrata</taxon>
        <taxon>Euteleostomi</taxon>
        <taxon>Mammalia</taxon>
        <taxon>Eutheria</taxon>
        <taxon>Laurasiatheria</taxon>
        <taxon>Artiodactyla</taxon>
        <taxon>Ruminantia</taxon>
        <taxon>Pecora</taxon>
        <taxon>Bovidae</taxon>
        <taxon>Caprinae</taxon>
        <taxon>Ovis</taxon>
    </lineage>
</organism>
<gene>
    <name evidence="1" type="ORF">MG293_005703</name>
</gene>
<dbReference type="Proteomes" id="UP001214576">
    <property type="component" value="Unassembled WGS sequence"/>
</dbReference>
<comment type="caution">
    <text evidence="1">The sequence shown here is derived from an EMBL/GenBank/DDBJ whole genome shotgun (WGS) entry which is preliminary data.</text>
</comment>
<reference evidence="1" key="1">
    <citation type="submission" date="2022-03" db="EMBL/GenBank/DDBJ databases">
        <title>Genomic analyses of argali, domestic sheep and their hybrids provide insights into chromosomal evolution, heterosis and genetic basis of agronomic traits.</title>
        <authorList>
            <person name="Li M."/>
        </authorList>
    </citation>
    <scope>NUCLEOTIDE SEQUENCE</scope>
    <source>
        <strain evidence="1">CAU-MHL-2022a</strain>
        <tissue evidence="1">Skin</tissue>
    </source>
</reference>
<dbReference type="AlphaFoldDB" id="A0AAD4UIU3"/>
<sequence length="131" mass="15352">MPREDGMERMGMDPWRHECLRWEVWSTPDAVCKGAQRCHTPSPNGTFQSGWSYRYPSVLQNRFHRENQPRSGESFRLGSEGLAWGRPLSWTGRNTEKDNRTFHSVRKGVKGNHLLERRETEAIYAVLMLYI</sequence>
<name>A0AAD4UIU3_OVIAM</name>
<protein>
    <submittedName>
        <fullName evidence="1">Uncharacterized protein</fullName>
    </submittedName>
</protein>